<dbReference type="FunCoup" id="H3D8H4">
    <property type="interactions" value="152"/>
</dbReference>
<protein>
    <recommendedName>
        <fullName evidence="5">KIAA1549-like a</fullName>
    </recommendedName>
</protein>
<dbReference type="PANTHER" id="PTHR21590:SF3">
    <property type="entry name" value="UPF0606 PROTEIN KIAA1549L"/>
    <property type="match status" value="1"/>
</dbReference>
<dbReference type="Ensembl" id="ENSTNIT00000017029.1">
    <property type="protein sequence ID" value="ENSTNIP00000016815.1"/>
    <property type="gene ID" value="ENSTNIG00000013813.1"/>
</dbReference>
<feature type="region of interest" description="Disordered" evidence="1">
    <location>
        <begin position="509"/>
        <end position="583"/>
    </location>
</feature>
<evidence type="ECO:0008006" key="5">
    <source>
        <dbReference type="Google" id="ProtNLM"/>
    </source>
</evidence>
<keyword evidence="4" id="KW-1185">Reference proteome</keyword>
<dbReference type="InterPro" id="IPR024606">
    <property type="entry name" value="KIAA1549"/>
</dbReference>
<feature type="compositionally biased region" description="Polar residues" evidence="1">
    <location>
        <begin position="548"/>
        <end position="577"/>
    </location>
</feature>
<proteinExistence type="predicted"/>
<dbReference type="AlphaFoldDB" id="H3D8H4"/>
<evidence type="ECO:0000256" key="2">
    <source>
        <dbReference type="SAM" id="Phobius"/>
    </source>
</evidence>
<dbReference type="Pfam" id="PF12877">
    <property type="entry name" value="KIAA1549"/>
    <property type="match status" value="1"/>
</dbReference>
<dbReference type="GeneTree" id="ENSGT00530000063472"/>
<keyword evidence="2" id="KW-0472">Membrane</keyword>
<feature type="transmembrane region" description="Helical" evidence="2">
    <location>
        <begin position="261"/>
        <end position="285"/>
    </location>
</feature>
<reference evidence="4" key="1">
    <citation type="journal article" date="2004" name="Nature">
        <title>Genome duplication in the teleost fish Tetraodon nigroviridis reveals the early vertebrate proto-karyotype.</title>
        <authorList>
            <person name="Jaillon O."/>
            <person name="Aury J.-M."/>
            <person name="Brunet F."/>
            <person name="Petit J.-L."/>
            <person name="Stange-Thomann N."/>
            <person name="Mauceli E."/>
            <person name="Bouneau L."/>
            <person name="Fischer C."/>
            <person name="Ozouf-Costaz C."/>
            <person name="Bernot A."/>
            <person name="Nicaud S."/>
            <person name="Jaffe D."/>
            <person name="Fisher S."/>
            <person name="Lutfalla G."/>
            <person name="Dossat C."/>
            <person name="Segurens B."/>
            <person name="Dasilva C."/>
            <person name="Salanoubat M."/>
            <person name="Levy M."/>
            <person name="Boudet N."/>
            <person name="Castellano S."/>
            <person name="Anthouard V."/>
            <person name="Jubin C."/>
            <person name="Castelli V."/>
            <person name="Katinka M."/>
            <person name="Vacherie B."/>
            <person name="Biemont C."/>
            <person name="Skalli Z."/>
            <person name="Cattolico L."/>
            <person name="Poulain J."/>
            <person name="De Berardinis V."/>
            <person name="Cruaud C."/>
            <person name="Duprat S."/>
            <person name="Brottier P."/>
            <person name="Coutanceau J.-P."/>
            <person name="Gouzy J."/>
            <person name="Parra G."/>
            <person name="Lardier G."/>
            <person name="Chapple C."/>
            <person name="McKernan K.J."/>
            <person name="McEwan P."/>
            <person name="Bosak S."/>
            <person name="Kellis M."/>
            <person name="Volff J.-N."/>
            <person name="Guigo R."/>
            <person name="Zody M.C."/>
            <person name="Mesirov J."/>
            <person name="Lindblad-Toh K."/>
            <person name="Birren B."/>
            <person name="Nusbaum C."/>
            <person name="Kahn D."/>
            <person name="Robinson-Rechavi M."/>
            <person name="Laudet V."/>
            <person name="Schachter V."/>
            <person name="Quetier F."/>
            <person name="Saurin W."/>
            <person name="Scarpelli C."/>
            <person name="Wincker P."/>
            <person name="Lander E.S."/>
            <person name="Weissenbach J."/>
            <person name="Roest Crollius H."/>
        </authorList>
    </citation>
    <scope>NUCLEOTIDE SEQUENCE [LARGE SCALE GENOMIC DNA]</scope>
</reference>
<reference evidence="3" key="2">
    <citation type="submission" date="2025-08" db="UniProtKB">
        <authorList>
            <consortium name="Ensembl"/>
        </authorList>
    </citation>
    <scope>IDENTIFICATION</scope>
</reference>
<feature type="compositionally biased region" description="Polar residues" evidence="1">
    <location>
        <begin position="514"/>
        <end position="528"/>
    </location>
</feature>
<dbReference type="PANTHER" id="PTHR21590">
    <property type="entry name" value="SEA DOMAIN-CONTAINING PROTEIN"/>
    <property type="match status" value="1"/>
</dbReference>
<feature type="region of interest" description="Disordered" evidence="1">
    <location>
        <begin position="350"/>
        <end position="424"/>
    </location>
</feature>
<sequence>TALPIPVAPWRPNPTSSFQLKTVLQFVGAGDDPRSCWFFQMMEQRLERVFSEARAKVLTTNSKLSIQMLNISQVASSPAVSLVYAVKNGSVFLNGTTASNLLCQLSAELVGYFLFYPPLIVAEPMEYHNLNTSLATRDYWVITVIQDVDNASLEGQYQSFANLMEQRLAELFVLAGRQGTRFRRATAVGGFTVQMVSIRRMSGSRNPVEMTYYVQHNGVPLAGASAAKVLNTVDSQTMALTLGYFVQLQAEPVVKNPPNNLWIIAAVLAPIAVVTLIIIIITAVLCRKNKSDFKADAIGNLNPRDKLLVPPVQGFDYAKQHLGQHGGDEETLPASQDTLMMSLQIRDTKLPSEDGSVISNESERLKAGRGSTALKVTAQQKPTKEETRKKDGESPESEKRARVFHQSSNKTPLPRGAAQQCSSGRSFSVTELPLCSSDPYDTSSGSLQLISIKPMAAQTNYSRAASFEGSRDSRAIGNGEVNLALKQKSDIEHYRNKLRLKAKRKGYYDFPSGEGSNNGHSLVQTQPPSHERTAFDTDRPLQPDDEQGSTYAKSYRRQSQVGQLAYRSRQSLSSPSPGGTEMDLLVMRERPRRGIRNSGYDTEPEMIEETNVDRLMGSRRYTFGRGLKGHSETSSLSSQPSIDEVRHQMHLLLEEAFSLASGGQPTSGRHSHHHHPSPEVVTSAPGTMSRRGGLQWGPSY</sequence>
<dbReference type="Proteomes" id="UP000007303">
    <property type="component" value="Unassembled WGS sequence"/>
</dbReference>
<dbReference type="OMA" id="EMEYHNL"/>
<keyword evidence="2" id="KW-0812">Transmembrane</keyword>
<organism evidence="3 4">
    <name type="scientific">Tetraodon nigroviridis</name>
    <name type="common">Spotted green pufferfish</name>
    <name type="synonym">Chelonodon nigroviridis</name>
    <dbReference type="NCBI Taxonomy" id="99883"/>
    <lineage>
        <taxon>Eukaryota</taxon>
        <taxon>Metazoa</taxon>
        <taxon>Chordata</taxon>
        <taxon>Craniata</taxon>
        <taxon>Vertebrata</taxon>
        <taxon>Euteleostomi</taxon>
        <taxon>Actinopterygii</taxon>
        <taxon>Neopterygii</taxon>
        <taxon>Teleostei</taxon>
        <taxon>Neoteleostei</taxon>
        <taxon>Acanthomorphata</taxon>
        <taxon>Eupercaria</taxon>
        <taxon>Tetraodontiformes</taxon>
        <taxon>Tetradontoidea</taxon>
        <taxon>Tetraodontidae</taxon>
        <taxon>Tetraodon</taxon>
    </lineage>
</organism>
<accession>H3D8H4</accession>
<evidence type="ECO:0000256" key="1">
    <source>
        <dbReference type="SAM" id="MobiDB-lite"/>
    </source>
</evidence>
<name>H3D8H4_TETNG</name>
<keyword evidence="2" id="KW-1133">Transmembrane helix</keyword>
<reference evidence="3" key="3">
    <citation type="submission" date="2025-09" db="UniProtKB">
        <authorList>
            <consortium name="Ensembl"/>
        </authorList>
    </citation>
    <scope>IDENTIFICATION</scope>
</reference>
<dbReference type="InParanoid" id="H3D8H4"/>
<feature type="compositionally biased region" description="Basic and acidic residues" evidence="1">
    <location>
        <begin position="382"/>
        <end position="401"/>
    </location>
</feature>
<feature type="region of interest" description="Disordered" evidence="1">
    <location>
        <begin position="660"/>
        <end position="700"/>
    </location>
</feature>
<feature type="compositionally biased region" description="Basic and acidic residues" evidence="1">
    <location>
        <begin position="529"/>
        <end position="542"/>
    </location>
</feature>
<dbReference type="HOGENOM" id="CLU_002284_2_0_1"/>
<evidence type="ECO:0000313" key="4">
    <source>
        <dbReference type="Proteomes" id="UP000007303"/>
    </source>
</evidence>
<evidence type="ECO:0000313" key="3">
    <source>
        <dbReference type="Ensembl" id="ENSTNIP00000016815.1"/>
    </source>
</evidence>